<dbReference type="AlphaFoldDB" id="A0A8J4X9R1"/>
<organism evidence="2 3">
    <name type="scientific">Clarias magur</name>
    <name type="common">Asian catfish</name>
    <name type="synonym">Macropteronotus magur</name>
    <dbReference type="NCBI Taxonomy" id="1594786"/>
    <lineage>
        <taxon>Eukaryota</taxon>
        <taxon>Metazoa</taxon>
        <taxon>Chordata</taxon>
        <taxon>Craniata</taxon>
        <taxon>Vertebrata</taxon>
        <taxon>Euteleostomi</taxon>
        <taxon>Actinopterygii</taxon>
        <taxon>Neopterygii</taxon>
        <taxon>Teleostei</taxon>
        <taxon>Ostariophysi</taxon>
        <taxon>Siluriformes</taxon>
        <taxon>Clariidae</taxon>
        <taxon>Clarias</taxon>
    </lineage>
</organism>
<dbReference type="OrthoDB" id="8946910at2759"/>
<reference evidence="2" key="1">
    <citation type="submission" date="2020-07" db="EMBL/GenBank/DDBJ databases">
        <title>Clarias magur genome sequencing, assembly and annotation.</title>
        <authorList>
            <person name="Kushwaha B."/>
            <person name="Kumar R."/>
            <person name="Das P."/>
            <person name="Joshi C.G."/>
            <person name="Kumar D."/>
            <person name="Nagpure N.S."/>
            <person name="Pandey M."/>
            <person name="Agarwal S."/>
            <person name="Srivastava S."/>
            <person name="Singh M."/>
            <person name="Sahoo L."/>
            <person name="Jayasankar P."/>
            <person name="Meher P.K."/>
            <person name="Koringa P.G."/>
            <person name="Iquebal M.A."/>
            <person name="Das S.P."/>
            <person name="Bit A."/>
            <person name="Patnaik S."/>
            <person name="Patel N."/>
            <person name="Shah T.M."/>
            <person name="Hinsu A."/>
            <person name="Jena J.K."/>
        </authorList>
    </citation>
    <scope>NUCLEOTIDE SEQUENCE</scope>
    <source>
        <strain evidence="2">CIFAMagur01</strain>
        <tissue evidence="2">Testis</tissue>
    </source>
</reference>
<sequence length="250" mass="28650">MSKEKRETKDKSEKALAAEKEQFIKLQGSLHDRYGHIVALYAKFLCIKIDFHCKHKTIPPNLEAPDEVIERAIAVDINEVFETTGEVLDYMDAALVLQETVFRQLESNNTSSTTVVGQCRLAPLVPLIQDCSPLYHFLVKLLFKLHSRIPMDALLGHRERFRNQFTSLSQFFEKARSMEFFKTIIQIPDFPDSPPNFLRAAAMADYVKPVVVHNPFPEDDDIETQVDVGEGYSMFHSLNQYNPLNDAPFQ</sequence>
<dbReference type="Pfam" id="PF07651">
    <property type="entry name" value="ANTH"/>
    <property type="match status" value="1"/>
</dbReference>
<feature type="non-terminal residue" evidence="2">
    <location>
        <position position="1"/>
    </location>
</feature>
<dbReference type="GO" id="GO:0048268">
    <property type="term" value="P:clathrin coat assembly"/>
    <property type="evidence" value="ECO:0007669"/>
    <property type="project" value="TreeGrafter"/>
</dbReference>
<evidence type="ECO:0000313" key="3">
    <source>
        <dbReference type="Proteomes" id="UP000727407"/>
    </source>
</evidence>
<dbReference type="GO" id="GO:0051015">
    <property type="term" value="F:actin filament binding"/>
    <property type="evidence" value="ECO:0007669"/>
    <property type="project" value="TreeGrafter"/>
</dbReference>
<keyword evidence="3" id="KW-1185">Reference proteome</keyword>
<dbReference type="GO" id="GO:0080025">
    <property type="term" value="F:phosphatidylinositol-3,5-bisphosphate binding"/>
    <property type="evidence" value="ECO:0007669"/>
    <property type="project" value="TreeGrafter"/>
</dbReference>
<dbReference type="PANTHER" id="PTHR10407">
    <property type="entry name" value="HUNTINGTIN INTERACTING PROTEIN 1"/>
    <property type="match status" value="1"/>
</dbReference>
<dbReference type="GO" id="GO:0035615">
    <property type="term" value="F:clathrin adaptor activity"/>
    <property type="evidence" value="ECO:0007669"/>
    <property type="project" value="TreeGrafter"/>
</dbReference>
<dbReference type="PANTHER" id="PTHR10407:SF10">
    <property type="entry name" value="HUNTINGTIN-INTERACTING PROTEIN 1-RELATED PROTEIN"/>
    <property type="match status" value="1"/>
</dbReference>
<protein>
    <submittedName>
        <fullName evidence="2">Huntingtin-interacting protein 1-related protein-like</fullName>
    </submittedName>
</protein>
<feature type="domain" description="AP180 N-terminal homology (ANTH)" evidence="1">
    <location>
        <begin position="22"/>
        <end position="201"/>
    </location>
</feature>
<comment type="caution">
    <text evidence="2">The sequence shown here is derived from an EMBL/GenBank/DDBJ whole genome shotgun (WGS) entry which is preliminary data.</text>
</comment>
<dbReference type="GO" id="GO:0030864">
    <property type="term" value="C:cortical actin cytoskeleton"/>
    <property type="evidence" value="ECO:0007669"/>
    <property type="project" value="TreeGrafter"/>
</dbReference>
<dbReference type="GO" id="GO:0043325">
    <property type="term" value="F:phosphatidylinositol-3,4-bisphosphate binding"/>
    <property type="evidence" value="ECO:0007669"/>
    <property type="project" value="TreeGrafter"/>
</dbReference>
<name>A0A8J4X9R1_CLAMG</name>
<evidence type="ECO:0000313" key="2">
    <source>
        <dbReference type="EMBL" id="KAF5906884.1"/>
    </source>
</evidence>
<dbReference type="EMBL" id="QNUK01000027">
    <property type="protein sequence ID" value="KAF5906884.1"/>
    <property type="molecule type" value="Genomic_DNA"/>
</dbReference>
<gene>
    <name evidence="2" type="ORF">DAT39_003390</name>
</gene>
<dbReference type="Proteomes" id="UP000727407">
    <property type="component" value="Unassembled WGS sequence"/>
</dbReference>
<dbReference type="GO" id="GO:0007015">
    <property type="term" value="P:actin filament organization"/>
    <property type="evidence" value="ECO:0007669"/>
    <property type="project" value="TreeGrafter"/>
</dbReference>
<dbReference type="InterPro" id="IPR030224">
    <property type="entry name" value="Sla2_fam"/>
</dbReference>
<dbReference type="InterPro" id="IPR011417">
    <property type="entry name" value="ANTH_dom"/>
</dbReference>
<accession>A0A8J4X9R1</accession>
<dbReference type="GO" id="GO:0006897">
    <property type="term" value="P:endocytosis"/>
    <property type="evidence" value="ECO:0007669"/>
    <property type="project" value="InterPro"/>
</dbReference>
<evidence type="ECO:0000259" key="1">
    <source>
        <dbReference type="Pfam" id="PF07651"/>
    </source>
</evidence>
<proteinExistence type="predicted"/>
<dbReference type="GO" id="GO:0032051">
    <property type="term" value="F:clathrin light chain binding"/>
    <property type="evidence" value="ECO:0007669"/>
    <property type="project" value="TreeGrafter"/>
</dbReference>
<dbReference type="GO" id="GO:0030136">
    <property type="term" value="C:clathrin-coated vesicle"/>
    <property type="evidence" value="ECO:0007669"/>
    <property type="project" value="TreeGrafter"/>
</dbReference>